<comment type="caution">
    <text evidence="1">The sequence shown here is derived from an EMBL/GenBank/DDBJ whole genome shotgun (WGS) entry which is preliminary data.</text>
</comment>
<protein>
    <recommendedName>
        <fullName evidence="2">DegT/DnrJ/EryC1/StrS aminotransferase family protein</fullName>
    </recommendedName>
</protein>
<dbReference type="InterPro" id="IPR000653">
    <property type="entry name" value="DegT/StrS_aminotransferase"/>
</dbReference>
<dbReference type="InterPro" id="IPR015421">
    <property type="entry name" value="PyrdxlP-dep_Trfase_major"/>
</dbReference>
<gene>
    <name evidence="1" type="ORF">LCGC14_2961620</name>
</gene>
<reference evidence="1" key="1">
    <citation type="journal article" date="2015" name="Nature">
        <title>Complex archaea that bridge the gap between prokaryotes and eukaryotes.</title>
        <authorList>
            <person name="Spang A."/>
            <person name="Saw J.H."/>
            <person name="Jorgensen S.L."/>
            <person name="Zaremba-Niedzwiedzka K."/>
            <person name="Martijn J."/>
            <person name="Lind A.E."/>
            <person name="van Eijk R."/>
            <person name="Schleper C."/>
            <person name="Guy L."/>
            <person name="Ettema T.J."/>
        </authorList>
    </citation>
    <scope>NUCLEOTIDE SEQUENCE</scope>
</reference>
<name>A0A0F8XZE3_9ZZZZ</name>
<dbReference type="Gene3D" id="3.40.640.10">
    <property type="entry name" value="Type I PLP-dependent aspartate aminotransferase-like (Major domain)"/>
    <property type="match status" value="1"/>
</dbReference>
<dbReference type="Pfam" id="PF01041">
    <property type="entry name" value="DegT_DnrJ_EryC1"/>
    <property type="match status" value="1"/>
</dbReference>
<dbReference type="InterPro" id="IPR015424">
    <property type="entry name" value="PyrdxlP-dep_Trfase"/>
</dbReference>
<dbReference type="GO" id="GO:0030170">
    <property type="term" value="F:pyridoxal phosphate binding"/>
    <property type="evidence" value="ECO:0007669"/>
    <property type="project" value="TreeGrafter"/>
</dbReference>
<dbReference type="AlphaFoldDB" id="A0A0F8XZE3"/>
<dbReference type="EMBL" id="LAZR01059966">
    <property type="protein sequence ID" value="KKK66685.1"/>
    <property type="molecule type" value="Genomic_DNA"/>
</dbReference>
<proteinExistence type="predicted"/>
<dbReference type="GO" id="GO:0000271">
    <property type="term" value="P:polysaccharide biosynthetic process"/>
    <property type="evidence" value="ECO:0007669"/>
    <property type="project" value="TreeGrafter"/>
</dbReference>
<dbReference type="SUPFAM" id="SSF53383">
    <property type="entry name" value="PLP-dependent transferases"/>
    <property type="match status" value="1"/>
</dbReference>
<evidence type="ECO:0008006" key="2">
    <source>
        <dbReference type="Google" id="ProtNLM"/>
    </source>
</evidence>
<evidence type="ECO:0000313" key="1">
    <source>
        <dbReference type="EMBL" id="KKK66685.1"/>
    </source>
</evidence>
<dbReference type="PANTHER" id="PTHR30244:SF34">
    <property type="entry name" value="DTDP-4-AMINO-4,6-DIDEOXYGALACTOSE TRANSAMINASE"/>
    <property type="match status" value="1"/>
</dbReference>
<organism evidence="1">
    <name type="scientific">marine sediment metagenome</name>
    <dbReference type="NCBI Taxonomy" id="412755"/>
    <lineage>
        <taxon>unclassified sequences</taxon>
        <taxon>metagenomes</taxon>
        <taxon>ecological metagenomes</taxon>
    </lineage>
</organism>
<dbReference type="GO" id="GO:0008483">
    <property type="term" value="F:transaminase activity"/>
    <property type="evidence" value="ECO:0007669"/>
    <property type="project" value="TreeGrafter"/>
</dbReference>
<dbReference type="PANTHER" id="PTHR30244">
    <property type="entry name" value="TRANSAMINASE"/>
    <property type="match status" value="1"/>
</dbReference>
<feature type="non-terminal residue" evidence="1">
    <location>
        <position position="117"/>
    </location>
</feature>
<accession>A0A0F8XZE3</accession>
<sequence>MIPLFKVFINPEVDEALLRVIHSGWIGQGPNVKAFEFFLSEKFNNKFCLALSAGTHGLHLALRMLGIGKGDNVVTTALTCTASNWPILMQGADIRWADVKRSDLNIDFTSVRRKINK</sequence>